<evidence type="ECO:0000313" key="1">
    <source>
        <dbReference type="EMBL" id="GFG73695.1"/>
    </source>
</evidence>
<name>A0A7I9XUS8_9MYCO</name>
<sequence>MVELEGNPTEGWTLVSFDGQPIPQDPGLLTQLIVDFRDVITPPQMAIYNLVEAALTGNATTIQDALAAGVYSVGAAIAQFPQSVIGDIGYVVQNLAADVAARDSAMALIDAFGSLVFGLT</sequence>
<keyword evidence="2" id="KW-1185">Reference proteome</keyword>
<gene>
    <name evidence="1" type="ORF">MBOT_10600</name>
</gene>
<comment type="caution">
    <text evidence="1">The sequence shown here is derived from an EMBL/GenBank/DDBJ whole genome shotgun (WGS) entry which is preliminary data.</text>
</comment>
<organism evidence="1 2">
    <name type="scientific">Mycobacterium botniense</name>
    <dbReference type="NCBI Taxonomy" id="84962"/>
    <lineage>
        <taxon>Bacteria</taxon>
        <taxon>Bacillati</taxon>
        <taxon>Actinomycetota</taxon>
        <taxon>Actinomycetes</taxon>
        <taxon>Mycobacteriales</taxon>
        <taxon>Mycobacteriaceae</taxon>
        <taxon>Mycobacterium</taxon>
    </lineage>
</organism>
<protein>
    <submittedName>
        <fullName evidence="1">Uncharacterized protein</fullName>
    </submittedName>
</protein>
<evidence type="ECO:0000313" key="2">
    <source>
        <dbReference type="Proteomes" id="UP000465361"/>
    </source>
</evidence>
<dbReference type="Proteomes" id="UP000465361">
    <property type="component" value="Unassembled WGS sequence"/>
</dbReference>
<dbReference type="EMBL" id="BLKW01000002">
    <property type="protein sequence ID" value="GFG73695.1"/>
    <property type="molecule type" value="Genomic_DNA"/>
</dbReference>
<reference evidence="1 2" key="1">
    <citation type="journal article" date="2019" name="Emerg. Microbes Infect.">
        <title>Comprehensive subspecies identification of 175 nontuberculous mycobacteria species based on 7547 genomic profiles.</title>
        <authorList>
            <person name="Matsumoto Y."/>
            <person name="Kinjo T."/>
            <person name="Motooka D."/>
            <person name="Nabeya D."/>
            <person name="Jung N."/>
            <person name="Uechi K."/>
            <person name="Horii T."/>
            <person name="Iida T."/>
            <person name="Fujita J."/>
            <person name="Nakamura S."/>
        </authorList>
    </citation>
    <scope>NUCLEOTIDE SEQUENCE [LARGE SCALE GENOMIC DNA]</scope>
    <source>
        <strain evidence="1 2">JCM 17322</strain>
    </source>
</reference>
<dbReference type="AlphaFoldDB" id="A0A7I9XUS8"/>
<proteinExistence type="predicted"/>
<accession>A0A7I9XUS8</accession>